<dbReference type="Pfam" id="PF08566">
    <property type="entry name" value="Pam17"/>
    <property type="match status" value="1"/>
</dbReference>
<comment type="function">
    <text evidence="12">Component of the PAM complex, a complex required for the translocation of transit peptide-containing proteins from the inner membrane into the mitochondrial matrix in an ATP-dependent manner.</text>
</comment>
<organism evidence="13 14">
    <name type="scientific">Coemansia spiralis</name>
    <dbReference type="NCBI Taxonomy" id="417178"/>
    <lineage>
        <taxon>Eukaryota</taxon>
        <taxon>Fungi</taxon>
        <taxon>Fungi incertae sedis</taxon>
        <taxon>Zoopagomycota</taxon>
        <taxon>Kickxellomycotina</taxon>
        <taxon>Kickxellomycetes</taxon>
        <taxon>Kickxellales</taxon>
        <taxon>Kickxellaceae</taxon>
        <taxon>Coemansia</taxon>
    </lineage>
</organism>
<evidence type="ECO:0000256" key="3">
    <source>
        <dbReference type="ARBA" id="ARBA00022448"/>
    </source>
</evidence>
<proteinExistence type="inferred from homology"/>
<keyword evidence="11 12" id="KW-0472">Membrane</keyword>
<keyword evidence="3 12" id="KW-0813">Transport</keyword>
<evidence type="ECO:0000313" key="14">
    <source>
        <dbReference type="Proteomes" id="UP001151516"/>
    </source>
</evidence>
<dbReference type="GO" id="GO:0001405">
    <property type="term" value="C:PAM complex, Tim23 associated import motor"/>
    <property type="evidence" value="ECO:0007669"/>
    <property type="project" value="UniProtKB-UniRule"/>
</dbReference>
<name>A0A9W8GKH4_9FUNG</name>
<evidence type="ECO:0000256" key="10">
    <source>
        <dbReference type="ARBA" id="ARBA00023128"/>
    </source>
</evidence>
<keyword evidence="7" id="KW-0809">Transit peptide</keyword>
<comment type="subunit">
    <text evidence="12">Component of the PAM complex.</text>
</comment>
<comment type="caution">
    <text evidence="13">The sequence shown here is derived from an EMBL/GenBank/DDBJ whole genome shotgun (WGS) entry which is preliminary data.</text>
</comment>
<dbReference type="AlphaFoldDB" id="A0A9W8GKH4"/>
<sequence>MLGLLSSGSVGVRAYGRSLGLSRVVGMNRRWVQSDAPVVPEPVTWNRFFVLRKQRRLWERLAALPCALLGLGVGGAIFASLPVHPQQTFMGMDPLLLFGGSTLFCGVLGFVIGPSVGRVFYRLGSPQRALALDLKEAEFFRHVKANRSDPMFSSASNPLPDFYGEKINSLAAYRKWLRKQREHERKGTFKLGKKK</sequence>
<protein>
    <recommendedName>
        <fullName evidence="12">Presequence translocated-associated motor subunit PAM17</fullName>
    </recommendedName>
</protein>
<dbReference type="Proteomes" id="UP001151516">
    <property type="component" value="Unassembled WGS sequence"/>
</dbReference>
<evidence type="ECO:0000256" key="9">
    <source>
        <dbReference type="ARBA" id="ARBA00023010"/>
    </source>
</evidence>
<dbReference type="OrthoDB" id="5970083at2759"/>
<dbReference type="InterPro" id="IPR013875">
    <property type="entry name" value="Pam17"/>
</dbReference>
<dbReference type="GO" id="GO:0030150">
    <property type="term" value="P:protein import into mitochondrial matrix"/>
    <property type="evidence" value="ECO:0007669"/>
    <property type="project" value="UniProtKB-UniRule"/>
</dbReference>
<evidence type="ECO:0000256" key="6">
    <source>
        <dbReference type="ARBA" id="ARBA00022927"/>
    </source>
</evidence>
<evidence type="ECO:0000313" key="13">
    <source>
        <dbReference type="EMBL" id="KAJ2688154.1"/>
    </source>
</evidence>
<keyword evidence="8 12" id="KW-1133">Transmembrane helix</keyword>
<evidence type="ECO:0000256" key="7">
    <source>
        <dbReference type="ARBA" id="ARBA00022946"/>
    </source>
</evidence>
<dbReference type="PANTHER" id="PTHR28021">
    <property type="entry name" value="PRESEQUENCE TRANSLOCATED-ASSOCIATED MOTOR SUBUNIT PAM17, MITOCHONDRIAL"/>
    <property type="match status" value="1"/>
</dbReference>
<keyword evidence="10 12" id="KW-0496">Mitochondrion</keyword>
<feature type="transmembrane region" description="Helical" evidence="12">
    <location>
        <begin position="61"/>
        <end position="83"/>
    </location>
</feature>
<keyword evidence="9 12" id="KW-0811">Translocation</keyword>
<feature type="transmembrane region" description="Helical" evidence="12">
    <location>
        <begin position="95"/>
        <end position="121"/>
    </location>
</feature>
<accession>A0A9W8GKH4</accession>
<evidence type="ECO:0000256" key="5">
    <source>
        <dbReference type="ARBA" id="ARBA00022792"/>
    </source>
</evidence>
<evidence type="ECO:0000256" key="2">
    <source>
        <dbReference type="ARBA" id="ARBA00006837"/>
    </source>
</evidence>
<keyword evidence="5 12" id="KW-0999">Mitochondrion inner membrane</keyword>
<evidence type="ECO:0000256" key="12">
    <source>
        <dbReference type="RuleBase" id="RU367146"/>
    </source>
</evidence>
<evidence type="ECO:0000256" key="8">
    <source>
        <dbReference type="ARBA" id="ARBA00022989"/>
    </source>
</evidence>
<dbReference type="EMBL" id="JANBTX010000053">
    <property type="protein sequence ID" value="KAJ2688154.1"/>
    <property type="molecule type" value="Genomic_DNA"/>
</dbReference>
<keyword evidence="6 12" id="KW-0653">Protein transport</keyword>
<dbReference type="PANTHER" id="PTHR28021:SF1">
    <property type="entry name" value="PRESEQUENCE TRANSLOCATED-ASSOCIATED MOTOR SUBUNIT PAM17, MITOCHONDRIAL"/>
    <property type="match status" value="1"/>
</dbReference>
<evidence type="ECO:0000256" key="11">
    <source>
        <dbReference type="ARBA" id="ARBA00023136"/>
    </source>
</evidence>
<gene>
    <name evidence="13" type="primary">PAM17</name>
    <name evidence="13" type="ORF">IWW39_002423</name>
</gene>
<keyword evidence="14" id="KW-1185">Reference proteome</keyword>
<reference evidence="13" key="1">
    <citation type="submission" date="2022-07" db="EMBL/GenBank/DDBJ databases">
        <title>Phylogenomic reconstructions and comparative analyses of Kickxellomycotina fungi.</title>
        <authorList>
            <person name="Reynolds N.K."/>
            <person name="Stajich J.E."/>
            <person name="Barry K."/>
            <person name="Grigoriev I.V."/>
            <person name="Crous P."/>
            <person name="Smith M.E."/>
        </authorList>
    </citation>
    <scope>NUCLEOTIDE SEQUENCE</scope>
    <source>
        <strain evidence="13">CBS 109367</strain>
    </source>
</reference>
<evidence type="ECO:0000256" key="1">
    <source>
        <dbReference type="ARBA" id="ARBA00004448"/>
    </source>
</evidence>
<evidence type="ECO:0000256" key="4">
    <source>
        <dbReference type="ARBA" id="ARBA00022692"/>
    </source>
</evidence>
<keyword evidence="4 12" id="KW-0812">Transmembrane</keyword>
<comment type="similarity">
    <text evidence="2 12">Belongs to the PAM17 family.</text>
</comment>
<comment type="subcellular location">
    <subcellularLocation>
        <location evidence="1 12">Mitochondrion inner membrane</location>
        <topology evidence="1 12">Multi-pass membrane protein</topology>
    </subcellularLocation>
</comment>